<reference evidence="3 4" key="1">
    <citation type="submission" date="2020-04" db="EMBL/GenBank/DDBJ databases">
        <authorList>
            <consortium name="Genoscope - CEA"/>
            <person name="William W."/>
        </authorList>
    </citation>
    <scope>NUCLEOTIDE SEQUENCE [LARGE SCALE GENOMIC DNA]</scope>
    <source>
        <strain evidence="3 4">SG7</strain>
    </source>
</reference>
<dbReference type="KEGG" id="mesg:MLAUSG7_0500"/>
<evidence type="ECO:0000313" key="4">
    <source>
        <dbReference type="Proteomes" id="UP000679213"/>
    </source>
</evidence>
<gene>
    <name evidence="2" type="ORF">MLAUSG7_0141</name>
    <name evidence="3" type="ORF">MLAUSG7_0500</name>
</gene>
<organism evidence="3 4">
    <name type="scientific">Methanocaldococcus lauensis</name>
    <dbReference type="NCBI Taxonomy" id="2546128"/>
    <lineage>
        <taxon>Archaea</taxon>
        <taxon>Methanobacteriati</taxon>
        <taxon>Methanobacteriota</taxon>
        <taxon>Methanomada group</taxon>
        <taxon>Methanococci</taxon>
        <taxon>Methanococcales</taxon>
        <taxon>Methanocaldococcaceae</taxon>
        <taxon>Methanocaldococcus</taxon>
    </lineage>
</organism>
<protein>
    <submittedName>
        <fullName evidence="3">Uncharacterized protein</fullName>
    </submittedName>
</protein>
<evidence type="ECO:0000256" key="1">
    <source>
        <dbReference type="SAM" id="MobiDB-lite"/>
    </source>
</evidence>
<keyword evidence="4" id="KW-1185">Reference proteome</keyword>
<evidence type="ECO:0000313" key="2">
    <source>
        <dbReference type="EMBL" id="CAB3287314.1"/>
    </source>
</evidence>
<proteinExistence type="predicted"/>
<dbReference type="Proteomes" id="UP000679213">
    <property type="component" value="Chromosome I"/>
</dbReference>
<sequence length="45" mass="5053">MLSVSEAMHPGYPNRAEPYGSGYLKLNKKANIRGYTNRGQSPLWV</sequence>
<dbReference type="EMBL" id="LR792632">
    <property type="protein sequence ID" value="CAB3287314.1"/>
    <property type="molecule type" value="Genomic_DNA"/>
</dbReference>
<name>A0A8D6PY25_9EURY</name>
<dbReference type="AlphaFoldDB" id="A0A8D6PY25"/>
<dbReference type="KEGG" id="mesg:MLAUSG7_0141"/>
<dbReference type="EMBL" id="LR792632">
    <property type="protein sequence ID" value="CAB3288007.1"/>
    <property type="molecule type" value="Genomic_DNA"/>
</dbReference>
<accession>A0A8D6PY25</accession>
<evidence type="ECO:0000313" key="3">
    <source>
        <dbReference type="EMBL" id="CAB3288007.1"/>
    </source>
</evidence>
<feature type="region of interest" description="Disordered" evidence="1">
    <location>
        <begin position="1"/>
        <end position="20"/>
    </location>
</feature>